<proteinExistence type="predicted"/>
<evidence type="ECO:0000313" key="2">
    <source>
        <dbReference type="EMBL" id="EFO84913.1"/>
    </source>
</evidence>
<dbReference type="PANTHER" id="PTHR22989:SF12">
    <property type="entry name" value="METHYLTRANSFERASE FKBM DOMAIN-CONTAINING PROTEIN"/>
    <property type="match status" value="1"/>
</dbReference>
<keyword evidence="3" id="KW-1185">Reference proteome</keyword>
<dbReference type="InParanoid" id="E3LXL3"/>
<evidence type="ECO:0000313" key="3">
    <source>
        <dbReference type="Proteomes" id="UP000008281"/>
    </source>
</evidence>
<sequence>MIPMNNNYKFLLLISTIIVFIFLLQRSDNISFNNETVFQVQDFTPKFYSTWISCGERKFLNTNVNANKFWDDFKGNSNECDKEADISKNMKALPFQNRDEMKYAILPVQVSLFEISDTHSIF</sequence>
<accession>E3LXL3</accession>
<dbReference type="AlphaFoldDB" id="E3LXL3"/>
<organism evidence="3">
    <name type="scientific">Caenorhabditis remanei</name>
    <name type="common">Caenorhabditis vulgaris</name>
    <dbReference type="NCBI Taxonomy" id="31234"/>
    <lineage>
        <taxon>Eukaryota</taxon>
        <taxon>Metazoa</taxon>
        <taxon>Ecdysozoa</taxon>
        <taxon>Nematoda</taxon>
        <taxon>Chromadorea</taxon>
        <taxon>Rhabditida</taxon>
        <taxon>Rhabditina</taxon>
        <taxon>Rhabditomorpha</taxon>
        <taxon>Rhabditoidea</taxon>
        <taxon>Rhabditidae</taxon>
        <taxon>Peloderinae</taxon>
        <taxon>Caenorhabditis</taxon>
    </lineage>
</organism>
<protein>
    <submittedName>
        <fullName evidence="2">Uncharacterized protein</fullName>
    </submittedName>
</protein>
<name>E3LXL3_CAERE</name>
<gene>
    <name evidence="2" type="ORF">CRE_03670</name>
</gene>
<evidence type="ECO:0000256" key="1">
    <source>
        <dbReference type="SAM" id="SignalP"/>
    </source>
</evidence>
<feature type="signal peptide" evidence="1">
    <location>
        <begin position="1"/>
        <end position="27"/>
    </location>
</feature>
<dbReference type="EMBL" id="DS268418">
    <property type="protein sequence ID" value="EFO84913.1"/>
    <property type="molecule type" value="Genomic_DNA"/>
</dbReference>
<dbReference type="Proteomes" id="UP000008281">
    <property type="component" value="Unassembled WGS sequence"/>
</dbReference>
<reference evidence="2" key="1">
    <citation type="submission" date="2007-07" db="EMBL/GenBank/DDBJ databases">
        <title>PCAP assembly of the Caenorhabditis remanei genome.</title>
        <authorList>
            <consortium name="The Caenorhabditis remanei Sequencing Consortium"/>
            <person name="Wilson R.K."/>
        </authorList>
    </citation>
    <scope>NUCLEOTIDE SEQUENCE [LARGE SCALE GENOMIC DNA]</scope>
    <source>
        <strain evidence="2">PB4641</strain>
    </source>
</reference>
<feature type="chain" id="PRO_5003175903" evidence="1">
    <location>
        <begin position="28"/>
        <end position="122"/>
    </location>
</feature>
<dbReference type="HOGENOM" id="CLU_2028842_0_0_1"/>
<dbReference type="PANTHER" id="PTHR22989">
    <property type="entry name" value="UNCHARACTERIZED DUF13 C.ELEGANS"/>
    <property type="match status" value="1"/>
</dbReference>
<keyword evidence="1" id="KW-0732">Signal</keyword>